<dbReference type="PANTHER" id="PTHR18896:SF76">
    <property type="entry name" value="PHOSPHOLIPASE"/>
    <property type="match status" value="1"/>
</dbReference>
<protein>
    <recommendedName>
        <fullName evidence="2">phospholipase D</fullName>
        <ecNumber evidence="2">3.1.4.4</ecNumber>
    </recommendedName>
</protein>
<feature type="compositionally biased region" description="Polar residues" evidence="7">
    <location>
        <begin position="1295"/>
        <end position="1305"/>
    </location>
</feature>
<dbReference type="SUPFAM" id="SSF56024">
    <property type="entry name" value="Phospholipase D/nuclease"/>
    <property type="match status" value="2"/>
</dbReference>
<dbReference type="SMART" id="SM00155">
    <property type="entry name" value="PLDc"/>
    <property type="match status" value="1"/>
</dbReference>
<dbReference type="GO" id="GO:0035091">
    <property type="term" value="F:phosphatidylinositol binding"/>
    <property type="evidence" value="ECO:0007669"/>
    <property type="project" value="InterPro"/>
</dbReference>
<keyword evidence="4" id="KW-0378">Hydrolase</keyword>
<feature type="non-terminal residue" evidence="10">
    <location>
        <position position="1"/>
    </location>
</feature>
<feature type="domain" description="PX" evidence="9">
    <location>
        <begin position="250"/>
        <end position="379"/>
    </location>
</feature>
<feature type="region of interest" description="Disordered" evidence="7">
    <location>
        <begin position="928"/>
        <end position="998"/>
    </location>
</feature>
<dbReference type="CDD" id="cd06093">
    <property type="entry name" value="PX_domain"/>
    <property type="match status" value="1"/>
</dbReference>
<dbReference type="CDD" id="cd01254">
    <property type="entry name" value="PH_PLD"/>
    <property type="match status" value="1"/>
</dbReference>
<dbReference type="Pfam" id="PF00614">
    <property type="entry name" value="PLDc"/>
    <property type="match status" value="1"/>
</dbReference>
<feature type="compositionally biased region" description="Basic and acidic residues" evidence="7">
    <location>
        <begin position="1249"/>
        <end position="1259"/>
    </location>
</feature>
<proteinExistence type="predicted"/>
<dbReference type="Proteomes" id="UP001150925">
    <property type="component" value="Unassembled WGS sequence"/>
</dbReference>
<dbReference type="PROSITE" id="PS50195">
    <property type="entry name" value="PX"/>
    <property type="match status" value="1"/>
</dbReference>
<comment type="catalytic activity">
    <reaction evidence="1">
        <text>a 1,2-diacyl-sn-glycero-3-phosphocholine + H2O = a 1,2-diacyl-sn-glycero-3-phosphate + choline + H(+)</text>
        <dbReference type="Rhea" id="RHEA:14445"/>
        <dbReference type="ChEBI" id="CHEBI:15354"/>
        <dbReference type="ChEBI" id="CHEBI:15377"/>
        <dbReference type="ChEBI" id="CHEBI:15378"/>
        <dbReference type="ChEBI" id="CHEBI:57643"/>
        <dbReference type="ChEBI" id="CHEBI:58608"/>
        <dbReference type="EC" id="3.1.4.4"/>
    </reaction>
</comment>
<feature type="compositionally biased region" description="Polar residues" evidence="7">
    <location>
        <begin position="931"/>
        <end position="968"/>
    </location>
</feature>
<dbReference type="PANTHER" id="PTHR18896">
    <property type="entry name" value="PHOSPHOLIPASE D"/>
    <property type="match status" value="1"/>
</dbReference>
<accession>A0A9W8ALH5</accession>
<reference evidence="10" key="1">
    <citation type="submission" date="2022-07" db="EMBL/GenBank/DDBJ databases">
        <title>Phylogenomic reconstructions and comparative analyses of Kickxellomycotina fungi.</title>
        <authorList>
            <person name="Reynolds N.K."/>
            <person name="Stajich J.E."/>
            <person name="Barry K."/>
            <person name="Grigoriev I.V."/>
            <person name="Crous P."/>
            <person name="Smith M.E."/>
        </authorList>
    </citation>
    <scope>NUCLEOTIDE SEQUENCE</scope>
    <source>
        <strain evidence="10">RSA 1196</strain>
    </source>
</reference>
<dbReference type="InterPro" id="IPR001683">
    <property type="entry name" value="PX_dom"/>
</dbReference>
<feature type="region of interest" description="Disordered" evidence="7">
    <location>
        <begin position="1079"/>
        <end position="1098"/>
    </location>
</feature>
<feature type="compositionally biased region" description="Basic residues" evidence="7">
    <location>
        <begin position="1221"/>
        <end position="1238"/>
    </location>
</feature>
<dbReference type="PROSITE" id="PS50035">
    <property type="entry name" value="PLD"/>
    <property type="match status" value="1"/>
</dbReference>
<evidence type="ECO:0000256" key="5">
    <source>
        <dbReference type="ARBA" id="ARBA00022963"/>
    </source>
</evidence>
<dbReference type="EC" id="3.1.4.4" evidence="2"/>
<keyword evidence="6" id="KW-0443">Lipid metabolism</keyword>
<comment type="caution">
    <text evidence="10">The sequence shown here is derived from an EMBL/GenBank/DDBJ whole genome shotgun (WGS) entry which is preliminary data.</text>
</comment>
<dbReference type="InterPro" id="IPR036871">
    <property type="entry name" value="PX_dom_sf"/>
</dbReference>
<keyword evidence="3" id="KW-0677">Repeat</keyword>
<feature type="region of interest" description="Disordered" evidence="7">
    <location>
        <begin position="1023"/>
        <end position="1057"/>
    </location>
</feature>
<dbReference type="CDD" id="cd09141">
    <property type="entry name" value="PLDc_vPLD1_2_yPLD_like_2"/>
    <property type="match status" value="1"/>
</dbReference>
<dbReference type="GO" id="GO:0009395">
    <property type="term" value="P:phospholipid catabolic process"/>
    <property type="evidence" value="ECO:0007669"/>
    <property type="project" value="TreeGrafter"/>
</dbReference>
<dbReference type="SUPFAM" id="SSF64268">
    <property type="entry name" value="PX domain"/>
    <property type="match status" value="1"/>
</dbReference>
<evidence type="ECO:0000256" key="3">
    <source>
        <dbReference type="ARBA" id="ARBA00022737"/>
    </source>
</evidence>
<name>A0A9W8ALH5_9FUNG</name>
<dbReference type="Pfam" id="PF00787">
    <property type="entry name" value="PX"/>
    <property type="match status" value="1"/>
</dbReference>
<evidence type="ECO:0000256" key="6">
    <source>
        <dbReference type="ARBA" id="ARBA00023098"/>
    </source>
</evidence>
<keyword evidence="11" id="KW-1185">Reference proteome</keyword>
<dbReference type="Gene3D" id="3.30.870.10">
    <property type="entry name" value="Endonuclease Chain A"/>
    <property type="match status" value="1"/>
</dbReference>
<feature type="compositionally biased region" description="Basic and acidic residues" evidence="7">
    <location>
        <begin position="1270"/>
        <end position="1281"/>
    </location>
</feature>
<dbReference type="GO" id="GO:0004630">
    <property type="term" value="F:phospholipase D activity"/>
    <property type="evidence" value="ECO:0007669"/>
    <property type="project" value="UniProtKB-EC"/>
</dbReference>
<feature type="compositionally biased region" description="Low complexity" evidence="7">
    <location>
        <begin position="158"/>
        <end position="170"/>
    </location>
</feature>
<keyword evidence="5" id="KW-0442">Lipid degradation</keyword>
<evidence type="ECO:0000313" key="10">
    <source>
        <dbReference type="EMBL" id="KAJ1959344.1"/>
    </source>
</evidence>
<organism evidence="10 11">
    <name type="scientific">Dispira parvispora</name>
    <dbReference type="NCBI Taxonomy" id="1520584"/>
    <lineage>
        <taxon>Eukaryota</taxon>
        <taxon>Fungi</taxon>
        <taxon>Fungi incertae sedis</taxon>
        <taxon>Zoopagomycota</taxon>
        <taxon>Kickxellomycotina</taxon>
        <taxon>Dimargaritomycetes</taxon>
        <taxon>Dimargaritales</taxon>
        <taxon>Dimargaritaceae</taxon>
        <taxon>Dispira</taxon>
    </lineage>
</organism>
<evidence type="ECO:0000256" key="7">
    <source>
        <dbReference type="SAM" id="MobiDB-lite"/>
    </source>
</evidence>
<dbReference type="InterPro" id="IPR015679">
    <property type="entry name" value="PLipase_D_fam"/>
</dbReference>
<evidence type="ECO:0000259" key="8">
    <source>
        <dbReference type="PROSITE" id="PS50035"/>
    </source>
</evidence>
<dbReference type="Gene3D" id="3.30.1520.10">
    <property type="entry name" value="Phox-like domain"/>
    <property type="match status" value="1"/>
</dbReference>
<dbReference type="EMBL" id="JANBPY010001614">
    <property type="protein sequence ID" value="KAJ1959344.1"/>
    <property type="molecule type" value="Genomic_DNA"/>
</dbReference>
<dbReference type="OrthoDB" id="14911at2759"/>
<feature type="region of interest" description="Disordered" evidence="7">
    <location>
        <begin position="1189"/>
        <end position="1358"/>
    </location>
</feature>
<evidence type="ECO:0000256" key="4">
    <source>
        <dbReference type="ARBA" id="ARBA00022801"/>
    </source>
</evidence>
<evidence type="ECO:0000256" key="1">
    <source>
        <dbReference type="ARBA" id="ARBA00000798"/>
    </source>
</evidence>
<evidence type="ECO:0000256" key="2">
    <source>
        <dbReference type="ARBA" id="ARBA00012027"/>
    </source>
</evidence>
<evidence type="ECO:0000259" key="9">
    <source>
        <dbReference type="PROSITE" id="PS50195"/>
    </source>
</evidence>
<sequence>MVTTALPASDGDLADLAPLGEQLLQDPKHRESSQPARPSMEASDDQHTGPLPASETSHIPAWVHSRRRKHHKDVGQTKDSDVSGQSTPNRSRAPSRRRRPRNSSATSSVNNVRRSESGDNQEPDSVPPRGSSRGYTATMGRYRPRSQSAHNALPTPPRSGGSRQQSSSRPTQYHSDQEHANTSQSRMRLKRSLQRAVRKAKVFRTSMNYGRTQRLQSVSERAHVFPLLGSAMAVPAYFLQRDEKGSKPPPIIWEAMRLSVADSDVSHDQTHFRIELQYGDVKWVVYRRYSEFLRLHYLLTLRYYQGKLPELPKLPSKLNYAFEMAKIYHSEEERERRVRRAAIARREALQTYLVKLLRVMNMRVSYELCAFLELSSVSITKDLGWKGKEGYLDQKIKRIHQTGCFPMFHRRRWRSKWLLVRDSYVALCNTAGDPFPCEVFMADRDFKVEHDFTPVGHNPLHPYRLFISNQTSRIVLRGDNSRQMKEWQKSFQYIQMNSPWAREHRYQSFAPIRDNVHASWFVDGEQYYYAVSEAMAQAKETIFIADWWLNPDLYLRRPPAENEEYRIDRLLYRKAAEGVMIYILVYKEVTVSLQLSSFWTKQALRELHPNIKVQRHPDHNPGGTVYWAHHEKIVVVDSNVAFLGGLDLCYGRFDTHAHRLADYTPLVDRDGGVGKEPIRPIMFPGQDFNNARLKDFLNVDKAHYPLIPRESSPRMPWHDVHMGVMGSTARDVARHFIERWNFIKRSKAQQRSTLPYLMPKGEYVPRRDDQALSGSCHTQLLRSSASWSHGIPKEDSIQRAYRDLILRAQHCIYIENQFFVTSAISDPSYEVKNLVGQALVERIVRAHQEGTKFRVIVIMPLMPAFAGDINTGNAATLRLVMSWQYQSICRGAYSVMGQLRQCGVSKPEDYISFFGLRNYDVINRRTARLGSPTTSPSVHNQSPSVGPLSTSESVGVQETADGVSTVSAGHTRGNGSGSRYGNPQDGRPAGVLPNLIPEPGSATAEVPVVEPAAVRLGGEAIAEAKGKAKQKSKSTKSTPAASGQNGPKAPEYPSTSRLDAQLFEEMRRARTEEERRLGLIPPCNSQTPGMSTQLPHRPHKDLRRHSSVEQLFQILPREPPIDPRPPEQRRKYHYHLDNIKQPPLSSTTNLNQQEAMNYVRCFQNSSMLATRAKTACLDDEEQQYDLASFHHPLHRPHPSTRQYSESDSGSGESTGDDPRSQSRRHRVRDQLRPRHFLRRGSLPNSHSMPLDRHGSRYDPEYSSDDSIDMSGRDENGRERHGTHPSGERLGPGEVSETNPSFTSRLANHAENLLRSARYPQPDKNRSRRRKSLGESTLDADRSATAPLVQSEGGLAHPA</sequence>
<feature type="compositionally biased region" description="Polar residues" evidence="7">
    <location>
        <begin position="1083"/>
        <end position="1094"/>
    </location>
</feature>
<feature type="domain" description="PLD phosphodiesterase" evidence="8">
    <location>
        <begin position="625"/>
        <end position="652"/>
    </location>
</feature>
<feature type="region of interest" description="Disordered" evidence="7">
    <location>
        <begin position="1"/>
        <end position="192"/>
    </location>
</feature>
<dbReference type="CDD" id="cd09138">
    <property type="entry name" value="PLDc_vPLD1_2_yPLD_like_1"/>
    <property type="match status" value="1"/>
</dbReference>
<gene>
    <name evidence="10" type="ORF">IWQ62_004649</name>
</gene>
<dbReference type="InterPro" id="IPR001736">
    <property type="entry name" value="PLipase_D/transphosphatidylase"/>
</dbReference>
<evidence type="ECO:0000313" key="11">
    <source>
        <dbReference type="Proteomes" id="UP001150925"/>
    </source>
</evidence>